<dbReference type="InterPro" id="IPR000571">
    <property type="entry name" value="Znf_CCCH"/>
</dbReference>
<dbReference type="CDD" id="cd07920">
    <property type="entry name" value="Pumilio"/>
    <property type="match status" value="1"/>
</dbReference>
<evidence type="ECO:0000256" key="4">
    <source>
        <dbReference type="ARBA" id="ARBA00022833"/>
    </source>
</evidence>
<evidence type="ECO:0000313" key="11">
    <source>
        <dbReference type="EMBL" id="VFT86072.1"/>
    </source>
</evidence>
<dbReference type="PROSITE" id="PS50302">
    <property type="entry name" value="PUM"/>
    <property type="match status" value="7"/>
</dbReference>
<dbReference type="InterPro" id="IPR036855">
    <property type="entry name" value="Znf_CCCH_sf"/>
</dbReference>
<dbReference type="PROSITE" id="PS50303">
    <property type="entry name" value="PUM_HD"/>
    <property type="match status" value="1"/>
</dbReference>
<dbReference type="GO" id="GO:0003729">
    <property type="term" value="F:mRNA binding"/>
    <property type="evidence" value="ECO:0007669"/>
    <property type="project" value="TreeGrafter"/>
</dbReference>
<dbReference type="Pfam" id="PF22493">
    <property type="entry name" value="PUF_NOP9"/>
    <property type="match status" value="1"/>
</dbReference>
<feature type="compositionally biased region" description="Polar residues" evidence="7">
    <location>
        <begin position="208"/>
        <end position="221"/>
    </location>
</feature>
<keyword evidence="4 6" id="KW-0862">Zinc</keyword>
<feature type="compositionally biased region" description="Basic residues" evidence="7">
    <location>
        <begin position="150"/>
        <end position="160"/>
    </location>
</feature>
<evidence type="ECO:0000259" key="8">
    <source>
        <dbReference type="PROSITE" id="PS50103"/>
    </source>
</evidence>
<feature type="domain" description="C3H1-type" evidence="8">
    <location>
        <begin position="261"/>
        <end position="288"/>
    </location>
</feature>
<dbReference type="OrthoDB" id="668540at2759"/>
<dbReference type="EMBL" id="VJMH01005130">
    <property type="protein sequence ID" value="KAF0700281.1"/>
    <property type="molecule type" value="Genomic_DNA"/>
</dbReference>
<feature type="domain" description="PUM-HD" evidence="9">
    <location>
        <begin position="318"/>
        <end position="659"/>
    </location>
</feature>
<feature type="compositionally biased region" description="Low complexity" evidence="7">
    <location>
        <begin position="27"/>
        <end position="39"/>
    </location>
</feature>
<feature type="region of interest" description="Disordered" evidence="7">
    <location>
        <begin position="131"/>
        <end position="171"/>
    </location>
</feature>
<dbReference type="GO" id="GO:0010608">
    <property type="term" value="P:post-transcriptional regulation of gene expression"/>
    <property type="evidence" value="ECO:0007669"/>
    <property type="project" value="TreeGrafter"/>
</dbReference>
<dbReference type="EMBL" id="CAADRA010005151">
    <property type="protein sequence ID" value="VFT86072.1"/>
    <property type="molecule type" value="Genomic_DNA"/>
</dbReference>
<evidence type="ECO:0000256" key="2">
    <source>
        <dbReference type="ARBA" id="ARBA00022737"/>
    </source>
</evidence>
<organism evidence="11 12">
    <name type="scientific">Aphanomyces stellatus</name>
    <dbReference type="NCBI Taxonomy" id="120398"/>
    <lineage>
        <taxon>Eukaryota</taxon>
        <taxon>Sar</taxon>
        <taxon>Stramenopiles</taxon>
        <taxon>Oomycota</taxon>
        <taxon>Saprolegniomycetes</taxon>
        <taxon>Saprolegniales</taxon>
        <taxon>Verrucalvaceae</taxon>
        <taxon>Aphanomyces</taxon>
    </lineage>
</organism>
<dbReference type="PANTHER" id="PTHR12537:SF13">
    <property type="entry name" value="PUMILIO HOMOLOGY DOMAIN FAMILY MEMBER 4"/>
    <property type="match status" value="1"/>
</dbReference>
<feature type="repeat" description="Pumilio" evidence="5">
    <location>
        <begin position="560"/>
        <end position="595"/>
    </location>
</feature>
<reference evidence="10" key="2">
    <citation type="submission" date="2019-06" db="EMBL/GenBank/DDBJ databases">
        <title>Genomics analysis of Aphanomyces spp. identifies a new class of oomycete effector associated with host adaptation.</title>
        <authorList>
            <person name="Gaulin E."/>
        </authorList>
    </citation>
    <scope>NUCLEOTIDE SEQUENCE</scope>
    <source>
        <strain evidence="10">CBS 578.67</strain>
    </source>
</reference>
<evidence type="ECO:0000313" key="12">
    <source>
        <dbReference type="Proteomes" id="UP000332933"/>
    </source>
</evidence>
<feature type="compositionally biased region" description="Polar residues" evidence="7">
    <location>
        <begin position="1"/>
        <end position="10"/>
    </location>
</feature>
<dbReference type="SMART" id="SM00356">
    <property type="entry name" value="ZnF_C3H1"/>
    <property type="match status" value="1"/>
</dbReference>
<evidence type="ECO:0000256" key="7">
    <source>
        <dbReference type="SAM" id="MobiDB-lite"/>
    </source>
</evidence>
<evidence type="ECO:0000313" key="10">
    <source>
        <dbReference type="EMBL" id="KAF0700281.1"/>
    </source>
</evidence>
<dbReference type="GO" id="GO:0008270">
    <property type="term" value="F:zinc ion binding"/>
    <property type="evidence" value="ECO:0007669"/>
    <property type="project" value="UniProtKB-KW"/>
</dbReference>
<dbReference type="PANTHER" id="PTHR12537">
    <property type="entry name" value="RNA BINDING PROTEIN PUMILIO-RELATED"/>
    <property type="match status" value="1"/>
</dbReference>
<keyword evidence="1 6" id="KW-0479">Metal-binding</keyword>
<dbReference type="Proteomes" id="UP000332933">
    <property type="component" value="Unassembled WGS sequence"/>
</dbReference>
<dbReference type="Gene3D" id="4.10.1000.10">
    <property type="entry name" value="Zinc finger, CCCH-type"/>
    <property type="match status" value="1"/>
</dbReference>
<feature type="repeat" description="Pumilio" evidence="5">
    <location>
        <begin position="339"/>
        <end position="375"/>
    </location>
</feature>
<feature type="region of interest" description="Disordered" evidence="7">
    <location>
        <begin position="190"/>
        <end position="223"/>
    </location>
</feature>
<feature type="repeat" description="Pumilio" evidence="5">
    <location>
        <begin position="596"/>
        <end position="633"/>
    </location>
</feature>
<dbReference type="PROSITE" id="PS50103">
    <property type="entry name" value="ZF_C3H1"/>
    <property type="match status" value="1"/>
</dbReference>
<accession>A0A485KML4</accession>
<name>A0A485KML4_9STRA</name>
<dbReference type="SUPFAM" id="SSF48371">
    <property type="entry name" value="ARM repeat"/>
    <property type="match status" value="1"/>
</dbReference>
<evidence type="ECO:0000256" key="1">
    <source>
        <dbReference type="ARBA" id="ARBA00022723"/>
    </source>
</evidence>
<dbReference type="GO" id="GO:0005737">
    <property type="term" value="C:cytoplasm"/>
    <property type="evidence" value="ECO:0007669"/>
    <property type="project" value="TreeGrafter"/>
</dbReference>
<feature type="region of interest" description="Disordered" evidence="7">
    <location>
        <begin position="1"/>
        <end position="39"/>
    </location>
</feature>
<evidence type="ECO:0000256" key="6">
    <source>
        <dbReference type="PROSITE-ProRule" id="PRU00723"/>
    </source>
</evidence>
<reference evidence="11 12" key="1">
    <citation type="submission" date="2019-03" db="EMBL/GenBank/DDBJ databases">
        <authorList>
            <person name="Gaulin E."/>
            <person name="Dumas B."/>
        </authorList>
    </citation>
    <scope>NUCLEOTIDE SEQUENCE [LARGE SCALE GENOMIC DNA]</scope>
    <source>
        <strain evidence="11">CBS 568.67</strain>
    </source>
</reference>
<dbReference type="Pfam" id="PF00806">
    <property type="entry name" value="PUF"/>
    <property type="match status" value="1"/>
</dbReference>
<dbReference type="SUPFAM" id="SSF90229">
    <property type="entry name" value="CCCH zinc finger"/>
    <property type="match status" value="1"/>
</dbReference>
<evidence type="ECO:0000256" key="5">
    <source>
        <dbReference type="PROSITE-ProRule" id="PRU00317"/>
    </source>
</evidence>
<dbReference type="Gene3D" id="1.25.10.10">
    <property type="entry name" value="Leucine-rich Repeat Variant"/>
    <property type="match status" value="1"/>
</dbReference>
<evidence type="ECO:0000259" key="9">
    <source>
        <dbReference type="PROSITE" id="PS50303"/>
    </source>
</evidence>
<dbReference type="InterPro" id="IPR033712">
    <property type="entry name" value="Pumilio_RNA-bd"/>
</dbReference>
<feature type="zinc finger region" description="C3H1-type" evidence="6">
    <location>
        <begin position="261"/>
        <end position="288"/>
    </location>
</feature>
<feature type="repeat" description="Pumilio" evidence="5">
    <location>
        <begin position="524"/>
        <end position="559"/>
    </location>
</feature>
<feature type="repeat" description="Pumilio" evidence="5">
    <location>
        <begin position="452"/>
        <end position="487"/>
    </location>
</feature>
<dbReference type="Pfam" id="PF00642">
    <property type="entry name" value="zf-CCCH"/>
    <property type="match status" value="1"/>
</dbReference>
<sequence>MELRSTTTTKRPPFGGAPHAGRPTRQGSAPPFADAASSAAASGDSSSLFYRDLNFFESSSYDDTQPHVQPHDTDPDARMYPPPYYDDAHTEVFGHHRRKSSIEMFLSRSPSQHLGSDFFKLSLDEPSAFSLDKPLSASSSNPRPSPMHLQSHHARPHHAHPQGARYGGNQYDDSTVVDSSSWYHDAAVSSARSDDGVGGGYHRVQHPRGSSSRTASMQQSWHHAMPPPLPAATNPAAYGMMRSTTRRFPALLSPDKPSSSSLGLKQCKFFAQGHCRMGNKCKFAHQVPGGGPGSSASSYDDEFNSFVFRPEMTSSVQSPSGLSIDSASSLFGATLTIDDIQGRVYAMSKDQNGCRLLQEQLDFVDRSDLCDLIYTESLPHLVDMMVDPFGNYLFQKLLERVTDAQRLVVVQHVAFHLVAAALNLHGTRSVQKVVEICASSSQPALVQLIVDALKEDAVRLCIDSNGNHVIQRALQYMPSEYNQFVFDAVCAECTVVGTHRHGCCVLQRCVDAANVVQKAEVIAQVEAHAMKLMQDPYGNYVVQYVLDACSAADALGVMQKCVTHVFELSIQKFSSNVIEKCLELAPDGLRQTFVREIIACPRMYRMLQDQYANYVVQRALSVASEENCLALVAAIRPHLASMKNTQGGRRIQARILKRFPHLDVGWDPDYMGEHPSPAGPRPMTNNQHGSYGRVA</sequence>
<keyword evidence="2" id="KW-0677">Repeat</keyword>
<protein>
    <submittedName>
        <fullName evidence="11">Aste57867_9189 protein</fullName>
    </submittedName>
</protein>
<dbReference type="InterPro" id="IPR033133">
    <property type="entry name" value="PUM-HD"/>
</dbReference>
<dbReference type="InterPro" id="IPR001313">
    <property type="entry name" value="Pumilio_RNA-bd_rpt"/>
</dbReference>
<keyword evidence="12" id="KW-1185">Reference proteome</keyword>
<dbReference type="InterPro" id="IPR016024">
    <property type="entry name" value="ARM-type_fold"/>
</dbReference>
<keyword evidence="3 6" id="KW-0863">Zinc-finger</keyword>
<dbReference type="FunFam" id="1.25.10.10:FF:000237">
    <property type="entry name" value="Pumilio homolog 9"/>
    <property type="match status" value="1"/>
</dbReference>
<gene>
    <name evidence="11" type="primary">Aste57867_9189</name>
    <name evidence="10" type="ORF">As57867_009153</name>
    <name evidence="11" type="ORF">ASTE57867_9189</name>
</gene>
<proteinExistence type="predicted"/>
<dbReference type="AlphaFoldDB" id="A0A485KML4"/>
<feature type="repeat" description="Pumilio" evidence="5">
    <location>
        <begin position="376"/>
        <end position="411"/>
    </location>
</feature>
<evidence type="ECO:0000256" key="3">
    <source>
        <dbReference type="ARBA" id="ARBA00022771"/>
    </source>
</evidence>
<dbReference type="InterPro" id="IPR011989">
    <property type="entry name" value="ARM-like"/>
</dbReference>
<dbReference type="SMART" id="SM00025">
    <property type="entry name" value="Pumilio"/>
    <property type="match status" value="8"/>
</dbReference>
<feature type="region of interest" description="Disordered" evidence="7">
    <location>
        <begin position="670"/>
        <end position="695"/>
    </location>
</feature>
<feature type="repeat" description="Pumilio" evidence="5">
    <location>
        <begin position="412"/>
        <end position="447"/>
    </location>
</feature>